<organism evidence="1 2">
    <name type="scientific">Acipenser ruthenus</name>
    <name type="common">Sterlet sturgeon</name>
    <dbReference type="NCBI Taxonomy" id="7906"/>
    <lineage>
        <taxon>Eukaryota</taxon>
        <taxon>Metazoa</taxon>
        <taxon>Chordata</taxon>
        <taxon>Craniata</taxon>
        <taxon>Vertebrata</taxon>
        <taxon>Euteleostomi</taxon>
        <taxon>Actinopterygii</taxon>
        <taxon>Chondrostei</taxon>
        <taxon>Acipenseriformes</taxon>
        <taxon>Acipenseridae</taxon>
        <taxon>Acipenser</taxon>
    </lineage>
</organism>
<dbReference type="AlphaFoldDB" id="A0A662YUF1"/>
<reference evidence="1 2" key="1">
    <citation type="submission" date="2019-01" db="EMBL/GenBank/DDBJ databases">
        <title>Draft Genome and Complete Hox-Cluster Characterization of the Sterlet Sturgeon (Acipenser ruthenus).</title>
        <authorList>
            <person name="Wei Q."/>
        </authorList>
    </citation>
    <scope>NUCLEOTIDE SEQUENCE [LARGE SCALE GENOMIC DNA]</scope>
    <source>
        <strain evidence="1">WHYD16114868_AA</strain>
        <tissue evidence="1">Blood</tissue>
    </source>
</reference>
<evidence type="ECO:0000313" key="2">
    <source>
        <dbReference type="Proteomes" id="UP000289886"/>
    </source>
</evidence>
<dbReference type="Proteomes" id="UP000289886">
    <property type="component" value="Unassembled WGS sequence"/>
</dbReference>
<comment type="caution">
    <text evidence="1">The sequence shown here is derived from an EMBL/GenBank/DDBJ whole genome shotgun (WGS) entry which is preliminary data.</text>
</comment>
<evidence type="ECO:0008006" key="3">
    <source>
        <dbReference type="Google" id="ProtNLM"/>
    </source>
</evidence>
<name>A0A662YUF1_ACIRT</name>
<evidence type="ECO:0000313" key="1">
    <source>
        <dbReference type="EMBL" id="RXN00331.1"/>
    </source>
</evidence>
<dbReference type="EMBL" id="SCEB01000201">
    <property type="protein sequence ID" value="RXN00331.1"/>
    <property type="molecule type" value="Genomic_DNA"/>
</dbReference>
<gene>
    <name evidence="1" type="ORF">EOD39_9754</name>
</gene>
<proteinExistence type="predicted"/>
<sequence length="159" mass="18129">MDISSHSLGLKFILLSFTRSHTGEWISESIESICDNYIIKKKIDYIISDNAANMRKAFTVCFPSSTESNNNISPSEDLNDTEIWEELDNDKAMDMNMSLQSNCRKRCLQCFAHTLQLVIGDGLKEARVINATMSKVSKLCTLLHTSCVFREAFEKKMWT</sequence>
<accession>A0A662YUF1</accession>
<dbReference type="SUPFAM" id="SSF53098">
    <property type="entry name" value="Ribonuclease H-like"/>
    <property type="match status" value="1"/>
</dbReference>
<dbReference type="InterPro" id="IPR012337">
    <property type="entry name" value="RNaseH-like_sf"/>
</dbReference>
<protein>
    <recommendedName>
        <fullName evidence="3">Zinc finger BED domain-containing protein 4</fullName>
    </recommendedName>
</protein>
<keyword evidence="2" id="KW-1185">Reference proteome</keyword>